<dbReference type="GO" id="GO:0046872">
    <property type="term" value="F:metal ion binding"/>
    <property type="evidence" value="ECO:0007669"/>
    <property type="project" value="UniProtKB-UniRule"/>
</dbReference>
<dbReference type="GO" id="GO:0051607">
    <property type="term" value="P:defense response to virus"/>
    <property type="evidence" value="ECO:0007669"/>
    <property type="project" value="UniProtKB-UniRule"/>
</dbReference>
<dbReference type="PANTHER" id="PTHR34405">
    <property type="entry name" value="CRISPR-ASSOCIATED ENDORIBONUCLEASE CAS2"/>
    <property type="match status" value="1"/>
</dbReference>
<dbReference type="InterPro" id="IPR019199">
    <property type="entry name" value="Virulence_VapD/CRISPR_Cas2"/>
</dbReference>
<dbReference type="GO" id="GO:0016787">
    <property type="term" value="F:hydrolase activity"/>
    <property type="evidence" value="ECO:0007669"/>
    <property type="project" value="UniProtKB-KW"/>
</dbReference>
<proteinExistence type="inferred from homology"/>
<evidence type="ECO:0000313" key="11">
    <source>
        <dbReference type="EMBL" id="AUO19650.1"/>
    </source>
</evidence>
<feature type="binding site" evidence="9">
    <location>
        <position position="8"/>
    </location>
    <ligand>
        <name>Mg(2+)</name>
        <dbReference type="ChEBI" id="CHEBI:18420"/>
        <note>catalytic</note>
    </ligand>
</feature>
<dbReference type="EC" id="3.1.-.-" evidence="9"/>
<dbReference type="RefSeq" id="WP_102365838.1">
    <property type="nucleotide sequence ID" value="NZ_CP020991.1"/>
</dbReference>
<dbReference type="EMBL" id="CP020991">
    <property type="protein sequence ID" value="AUO19650.1"/>
    <property type="molecule type" value="Genomic_DNA"/>
</dbReference>
<name>A0A2K9P350_9FIRM</name>
<dbReference type="InterPro" id="IPR021127">
    <property type="entry name" value="CRISPR_associated_Cas2"/>
</dbReference>
<organism evidence="11 12">
    <name type="scientific">Monoglobus pectinilyticus</name>
    <dbReference type="NCBI Taxonomy" id="1981510"/>
    <lineage>
        <taxon>Bacteria</taxon>
        <taxon>Bacillati</taxon>
        <taxon>Bacillota</taxon>
        <taxon>Clostridia</taxon>
        <taxon>Monoglobales</taxon>
        <taxon>Monoglobaceae</taxon>
        <taxon>Monoglobus</taxon>
    </lineage>
</organism>
<dbReference type="GO" id="GO:0004521">
    <property type="term" value="F:RNA endonuclease activity"/>
    <property type="evidence" value="ECO:0007669"/>
    <property type="project" value="UniProtKB-UniRule"/>
</dbReference>
<evidence type="ECO:0000256" key="2">
    <source>
        <dbReference type="ARBA" id="ARBA00009959"/>
    </source>
</evidence>
<evidence type="ECO:0000256" key="10">
    <source>
        <dbReference type="PIRNR" id="PIRNR032582"/>
    </source>
</evidence>
<protein>
    <recommendedName>
        <fullName evidence="9">CRISPR-associated endoribonuclease Cas2</fullName>
        <ecNumber evidence="9">3.1.-.-</ecNumber>
    </recommendedName>
</protein>
<evidence type="ECO:0000256" key="7">
    <source>
        <dbReference type="ARBA" id="ARBA00022842"/>
    </source>
</evidence>
<evidence type="ECO:0000256" key="3">
    <source>
        <dbReference type="ARBA" id="ARBA00022722"/>
    </source>
</evidence>
<sequence>MLVLITYDVNTETPAGKTRLRKVAKQCVNYGQGVQNSVFECFLDAGQSKMLLHKLEKIIDKETDSLRFYYLGNNYKSKVEHIGIKPSHDVNEPLIF</sequence>
<keyword evidence="12" id="KW-1185">Reference proteome</keyword>
<comment type="function">
    <text evidence="9">CRISPR (clustered regularly interspaced short palindromic repeat), is an adaptive immune system that provides protection against mobile genetic elements (viruses, transposable elements and conjugative plasmids). CRISPR clusters contain sequences complementary to antecedent mobile elements and target invading nucleic acids. CRISPR clusters are transcribed and processed into CRISPR RNA (crRNA). Functions as a ssRNA-specific endoribonuclease. Involved in the integration of spacer DNA into the CRISPR cassette.</text>
</comment>
<keyword evidence="7 9" id="KW-0460">Magnesium</keyword>
<dbReference type="SUPFAM" id="SSF143430">
    <property type="entry name" value="TTP0101/SSO1404-like"/>
    <property type="match status" value="1"/>
</dbReference>
<comment type="similarity">
    <text evidence="2 9 10">Belongs to the CRISPR-associated endoribonuclease Cas2 protein family.</text>
</comment>
<dbReference type="Proteomes" id="UP000235589">
    <property type="component" value="Chromosome"/>
</dbReference>
<reference evidence="11 12" key="1">
    <citation type="submission" date="2017-04" db="EMBL/GenBank/DDBJ databases">
        <title>Monoglobus pectinilyticus 14 draft genome.</title>
        <authorList>
            <person name="Kim C."/>
            <person name="Rosendale D.I."/>
            <person name="Kelly W.J."/>
            <person name="Tannock G.W."/>
            <person name="Patchett M.L."/>
            <person name="Jordens J.Z."/>
        </authorList>
    </citation>
    <scope>NUCLEOTIDE SEQUENCE [LARGE SCALE GENOMIC DNA]</scope>
    <source>
        <strain evidence="11 12">14</strain>
    </source>
</reference>
<keyword evidence="3 9" id="KW-0540">Nuclease</keyword>
<evidence type="ECO:0000256" key="4">
    <source>
        <dbReference type="ARBA" id="ARBA00022723"/>
    </source>
</evidence>
<evidence type="ECO:0000256" key="6">
    <source>
        <dbReference type="ARBA" id="ARBA00022801"/>
    </source>
</evidence>
<keyword evidence="5 9" id="KW-0255">Endonuclease</keyword>
<dbReference type="CDD" id="cd09725">
    <property type="entry name" value="Cas2_I_II_III"/>
    <property type="match status" value="1"/>
</dbReference>
<comment type="subunit">
    <text evidence="9">Homodimer, forms a heterotetramer with a Cas1 homodimer.</text>
</comment>
<dbReference type="NCBIfam" id="TIGR01573">
    <property type="entry name" value="cas2"/>
    <property type="match status" value="1"/>
</dbReference>
<keyword evidence="6 9" id="KW-0378">Hydrolase</keyword>
<evidence type="ECO:0000256" key="1">
    <source>
        <dbReference type="ARBA" id="ARBA00001946"/>
    </source>
</evidence>
<keyword evidence="8 9" id="KW-0051">Antiviral defense</keyword>
<comment type="cofactor">
    <cofactor evidence="1 9">
        <name>Mg(2+)</name>
        <dbReference type="ChEBI" id="CHEBI:18420"/>
    </cofactor>
</comment>
<dbReference type="KEGG" id="mpec:B9O19_01490"/>
<dbReference type="OrthoDB" id="9798176at2"/>
<dbReference type="AlphaFoldDB" id="A0A2K9P350"/>
<keyword evidence="4 9" id="KW-0479">Metal-binding</keyword>
<gene>
    <name evidence="9" type="primary">cas2</name>
    <name evidence="11" type="ORF">B9O19_01490</name>
</gene>
<dbReference type="PANTHER" id="PTHR34405:SF3">
    <property type="entry name" value="CRISPR-ASSOCIATED ENDORIBONUCLEASE CAS2 3"/>
    <property type="match status" value="1"/>
</dbReference>
<evidence type="ECO:0000256" key="5">
    <source>
        <dbReference type="ARBA" id="ARBA00022759"/>
    </source>
</evidence>
<dbReference type="HAMAP" id="MF_01471">
    <property type="entry name" value="Cas2"/>
    <property type="match status" value="1"/>
</dbReference>
<dbReference type="PIRSF" id="PIRSF032582">
    <property type="entry name" value="Cas2"/>
    <property type="match status" value="1"/>
</dbReference>
<dbReference type="GeneID" id="98062882"/>
<dbReference type="Pfam" id="PF09827">
    <property type="entry name" value="CRISPR_Cas2"/>
    <property type="match status" value="1"/>
</dbReference>
<accession>A0A2K9P350</accession>
<dbReference type="Gene3D" id="3.30.70.240">
    <property type="match status" value="1"/>
</dbReference>
<evidence type="ECO:0000313" key="12">
    <source>
        <dbReference type="Proteomes" id="UP000235589"/>
    </source>
</evidence>
<evidence type="ECO:0000256" key="9">
    <source>
        <dbReference type="HAMAP-Rule" id="MF_01471"/>
    </source>
</evidence>
<dbReference type="GO" id="GO:0043571">
    <property type="term" value="P:maintenance of CRISPR repeat elements"/>
    <property type="evidence" value="ECO:0007669"/>
    <property type="project" value="UniProtKB-UniRule"/>
</dbReference>
<evidence type="ECO:0000256" key="8">
    <source>
        <dbReference type="ARBA" id="ARBA00023118"/>
    </source>
</evidence>